<accession>A0A367KWL4</accession>
<comment type="caution">
    <text evidence="1">The sequence shown here is derived from an EMBL/GenBank/DDBJ whole genome shotgun (WGS) entry which is preliminary data.</text>
</comment>
<reference evidence="1 2" key="1">
    <citation type="journal article" date="2018" name="G3 (Bethesda)">
        <title>Phylogenetic and Phylogenomic Definition of Rhizopus Species.</title>
        <authorList>
            <person name="Gryganskyi A.P."/>
            <person name="Golan J."/>
            <person name="Dolatabadi S."/>
            <person name="Mondo S."/>
            <person name="Robb S."/>
            <person name="Idnurm A."/>
            <person name="Muszewska A."/>
            <person name="Steczkiewicz K."/>
            <person name="Masonjones S."/>
            <person name="Liao H.L."/>
            <person name="Gajdeczka M.T."/>
            <person name="Anike F."/>
            <person name="Vuek A."/>
            <person name="Anishchenko I.M."/>
            <person name="Voigt K."/>
            <person name="de Hoog G.S."/>
            <person name="Smith M.E."/>
            <person name="Heitman J."/>
            <person name="Vilgalys R."/>
            <person name="Stajich J.E."/>
        </authorList>
    </citation>
    <scope>NUCLEOTIDE SEQUENCE [LARGE SCALE GENOMIC DNA]</scope>
    <source>
        <strain evidence="1 2">LSU 92-RS-03</strain>
    </source>
</reference>
<dbReference type="AlphaFoldDB" id="A0A367KWL4"/>
<keyword evidence="2" id="KW-1185">Reference proteome</keyword>
<evidence type="ECO:0000313" key="1">
    <source>
        <dbReference type="EMBL" id="RCI06547.1"/>
    </source>
</evidence>
<dbReference type="EMBL" id="PJQM01000131">
    <property type="protein sequence ID" value="RCI06547.1"/>
    <property type="molecule type" value="Genomic_DNA"/>
</dbReference>
<organism evidence="1 2">
    <name type="scientific">Rhizopus stolonifer</name>
    <name type="common">Rhizopus nigricans</name>
    <dbReference type="NCBI Taxonomy" id="4846"/>
    <lineage>
        <taxon>Eukaryota</taxon>
        <taxon>Fungi</taxon>
        <taxon>Fungi incertae sedis</taxon>
        <taxon>Mucoromycota</taxon>
        <taxon>Mucoromycotina</taxon>
        <taxon>Mucoromycetes</taxon>
        <taxon>Mucorales</taxon>
        <taxon>Mucorineae</taxon>
        <taxon>Rhizopodaceae</taxon>
        <taxon>Rhizopus</taxon>
    </lineage>
</organism>
<dbReference type="OrthoDB" id="2281003at2759"/>
<sequence length="122" mass="13039">MALFVPLLIGAPIGYFTWTKVFDFADNKITSVISNEENNTSSSTLGAIVGTVGSIGILSKATFTPQTRHRLFFAKSPANSNIRIETLKLGMELLFRSGVVFYGGAVGGALAGRIGDINKRKV</sequence>
<dbReference type="Proteomes" id="UP000253551">
    <property type="component" value="Unassembled WGS sequence"/>
</dbReference>
<proteinExistence type="predicted"/>
<gene>
    <name evidence="1" type="ORF">CU098_011937</name>
</gene>
<protein>
    <submittedName>
        <fullName evidence="1">Uncharacterized protein</fullName>
    </submittedName>
</protein>
<name>A0A367KWL4_RHIST</name>
<evidence type="ECO:0000313" key="2">
    <source>
        <dbReference type="Proteomes" id="UP000253551"/>
    </source>
</evidence>